<evidence type="ECO:0000256" key="9">
    <source>
        <dbReference type="RuleBase" id="RU000643"/>
    </source>
</evidence>
<evidence type="ECO:0000256" key="3">
    <source>
        <dbReference type="ARBA" id="ARBA00016956"/>
    </source>
</evidence>
<name>A0A2X0VBD4_9GAMM</name>
<accession>A0A2X0VBD4</accession>
<dbReference type="HAMAP" id="MF_00050">
    <property type="entry name" value="EF_Ts"/>
    <property type="match status" value="1"/>
</dbReference>
<dbReference type="CDD" id="cd14275">
    <property type="entry name" value="UBA_EF-Ts"/>
    <property type="match status" value="1"/>
</dbReference>
<dbReference type="GO" id="GO:0005737">
    <property type="term" value="C:cytoplasm"/>
    <property type="evidence" value="ECO:0007669"/>
    <property type="project" value="UniProtKB-SubCell"/>
</dbReference>
<dbReference type="GO" id="GO:0003746">
    <property type="term" value="F:translation elongation factor activity"/>
    <property type="evidence" value="ECO:0007669"/>
    <property type="project" value="UniProtKB-UniRule"/>
</dbReference>
<sequence length="292" mass="31084">MANVTAAMVKELRDITGAGMMDCKKALVATDGNIEAAIEEMRKSGALKAAKKATRTAAEGTIACAQEGNAAVLVELNSETDFAAKNAEFQDFAAKVANLALASGVSDVEALKNEQIDGQSVADALTALVAKIGENLNLRRMVRVEGENLGLYVHSNRRIGVIVSLKGGDNELAKHVAMHVCASKPDFVKPEDVSAEVVEKERQIQIDIAMQSGKSKEIAEKMVEGRMKKFTGEVSLTGQPFVMDPSISVGDLLKNNGAEAISFVRFEVGEGIEKKESNFAEEVQAQIAASSK</sequence>
<dbReference type="NCBIfam" id="TIGR00116">
    <property type="entry name" value="tsf"/>
    <property type="match status" value="1"/>
</dbReference>
<dbReference type="Gene3D" id="3.30.479.20">
    <property type="entry name" value="Elongation factor Ts, dimerisation domain"/>
    <property type="match status" value="2"/>
</dbReference>
<keyword evidence="12" id="KW-1185">Reference proteome</keyword>
<keyword evidence="4 7" id="KW-0963">Cytoplasm</keyword>
<dbReference type="PANTHER" id="PTHR11741">
    <property type="entry name" value="ELONGATION FACTOR TS"/>
    <property type="match status" value="1"/>
</dbReference>
<comment type="caution">
    <text evidence="7">Lacks conserved residue(s) required for the propagation of feature annotation.</text>
</comment>
<evidence type="ECO:0000256" key="5">
    <source>
        <dbReference type="ARBA" id="ARBA00022768"/>
    </source>
</evidence>
<gene>
    <name evidence="7 11" type="primary">tsf</name>
    <name evidence="11" type="ORF">NCTC13093_01097</name>
</gene>
<evidence type="ECO:0000256" key="2">
    <source>
        <dbReference type="ARBA" id="ARBA00005532"/>
    </source>
</evidence>
<dbReference type="AlphaFoldDB" id="A0A2X0VBD4"/>
<dbReference type="InterPro" id="IPR009060">
    <property type="entry name" value="UBA-like_sf"/>
</dbReference>
<evidence type="ECO:0000256" key="4">
    <source>
        <dbReference type="ARBA" id="ARBA00022490"/>
    </source>
</evidence>
<dbReference type="OrthoDB" id="9808348at2"/>
<dbReference type="InterPro" id="IPR001816">
    <property type="entry name" value="Transl_elong_EFTs/EF1B"/>
</dbReference>
<dbReference type="PROSITE" id="PS01127">
    <property type="entry name" value="EF_TS_2"/>
    <property type="match status" value="1"/>
</dbReference>
<proteinExistence type="inferred from homology"/>
<dbReference type="EMBL" id="UAPV01000001">
    <property type="protein sequence ID" value="SPT69717.1"/>
    <property type="molecule type" value="Genomic_DNA"/>
</dbReference>
<dbReference type="Proteomes" id="UP000250086">
    <property type="component" value="Unassembled WGS sequence"/>
</dbReference>
<reference evidence="11 12" key="1">
    <citation type="submission" date="2018-06" db="EMBL/GenBank/DDBJ databases">
        <authorList>
            <consortium name="Pathogen Informatics"/>
            <person name="Doyle S."/>
        </authorList>
    </citation>
    <scope>NUCLEOTIDE SEQUENCE [LARGE SCALE GENOMIC DNA]</scope>
    <source>
        <strain evidence="11 12">NCTC13093</strain>
    </source>
</reference>
<dbReference type="SUPFAM" id="SSF46934">
    <property type="entry name" value="UBA-like"/>
    <property type="match status" value="1"/>
</dbReference>
<dbReference type="RefSeq" id="WP_113743866.1">
    <property type="nucleotide sequence ID" value="NZ_UAPU01000007.1"/>
</dbReference>
<comment type="function">
    <text evidence="7 8">Associates with the EF-Tu.GDP complex and induces the exchange of GDP to GTP. It remains bound to the aminoacyl-tRNA.EF-Tu.GTP complex up to the GTP hydrolysis stage on the ribosome.</text>
</comment>
<dbReference type="FunFam" id="1.10.8.10:FF:000001">
    <property type="entry name" value="Elongation factor Ts"/>
    <property type="match status" value="1"/>
</dbReference>
<dbReference type="SUPFAM" id="SSF54713">
    <property type="entry name" value="Elongation factor Ts (EF-Ts), dimerisation domain"/>
    <property type="match status" value="2"/>
</dbReference>
<evidence type="ECO:0000313" key="11">
    <source>
        <dbReference type="EMBL" id="SPT69717.1"/>
    </source>
</evidence>
<evidence type="ECO:0000256" key="7">
    <source>
        <dbReference type="HAMAP-Rule" id="MF_00050"/>
    </source>
</evidence>
<evidence type="ECO:0000256" key="6">
    <source>
        <dbReference type="ARBA" id="ARBA00022917"/>
    </source>
</evidence>
<dbReference type="InterPro" id="IPR018101">
    <property type="entry name" value="Transl_elong_Ts_CS"/>
</dbReference>
<keyword evidence="6 7" id="KW-0648">Protein biosynthesis</keyword>
<evidence type="ECO:0000256" key="1">
    <source>
        <dbReference type="ARBA" id="ARBA00004496"/>
    </source>
</evidence>
<feature type="domain" description="Translation elongation factor EFTs/EF1B dimerisation" evidence="10">
    <location>
        <begin position="71"/>
        <end position="270"/>
    </location>
</feature>
<comment type="subcellular location">
    <subcellularLocation>
        <location evidence="1 7 9">Cytoplasm</location>
    </subcellularLocation>
</comment>
<dbReference type="PROSITE" id="PS01126">
    <property type="entry name" value="EF_TS_1"/>
    <property type="match status" value="1"/>
</dbReference>
<dbReference type="InterPro" id="IPR036402">
    <property type="entry name" value="EF-Ts_dimer_sf"/>
</dbReference>
<comment type="similarity">
    <text evidence="2 7 8">Belongs to the EF-Ts family.</text>
</comment>
<evidence type="ECO:0000313" key="12">
    <source>
        <dbReference type="Proteomes" id="UP000250086"/>
    </source>
</evidence>
<dbReference type="Gene3D" id="1.10.8.10">
    <property type="entry name" value="DNA helicase RuvA subunit, C-terminal domain"/>
    <property type="match status" value="1"/>
</dbReference>
<protein>
    <recommendedName>
        <fullName evidence="3 7">Elongation factor Ts</fullName>
        <shortName evidence="7">EF-Ts</shortName>
    </recommendedName>
</protein>
<organism evidence="11 12">
    <name type="scientific">Anaerobiospirillum thomasii</name>
    <dbReference type="NCBI Taxonomy" id="179995"/>
    <lineage>
        <taxon>Bacteria</taxon>
        <taxon>Pseudomonadati</taxon>
        <taxon>Pseudomonadota</taxon>
        <taxon>Gammaproteobacteria</taxon>
        <taxon>Aeromonadales</taxon>
        <taxon>Succinivibrionaceae</taxon>
        <taxon>Anaerobiospirillum</taxon>
    </lineage>
</organism>
<dbReference type="FunFam" id="1.10.286.20:FF:000001">
    <property type="entry name" value="Elongation factor Ts"/>
    <property type="match status" value="1"/>
</dbReference>
<dbReference type="Gene3D" id="1.10.286.20">
    <property type="match status" value="1"/>
</dbReference>
<dbReference type="PANTHER" id="PTHR11741:SF0">
    <property type="entry name" value="ELONGATION FACTOR TS, MITOCHONDRIAL"/>
    <property type="match status" value="1"/>
</dbReference>
<keyword evidence="5 7" id="KW-0251">Elongation factor</keyword>
<evidence type="ECO:0000259" key="10">
    <source>
        <dbReference type="Pfam" id="PF00889"/>
    </source>
</evidence>
<dbReference type="InterPro" id="IPR014039">
    <property type="entry name" value="Transl_elong_EFTs/EF1B_dimer"/>
</dbReference>
<dbReference type="FunFam" id="3.30.479.20:FF:000001">
    <property type="entry name" value="Elongation factor Ts"/>
    <property type="match status" value="1"/>
</dbReference>
<evidence type="ECO:0000256" key="8">
    <source>
        <dbReference type="RuleBase" id="RU000642"/>
    </source>
</evidence>
<dbReference type="Pfam" id="PF00889">
    <property type="entry name" value="EF_TS"/>
    <property type="match status" value="1"/>
</dbReference>